<gene>
    <name evidence="2" type="ORF">EYF80_028637</name>
</gene>
<dbReference type="Proteomes" id="UP000314294">
    <property type="component" value="Unassembled WGS sequence"/>
</dbReference>
<dbReference type="AlphaFoldDB" id="A0A4Z2H5Q2"/>
<comment type="caution">
    <text evidence="2">The sequence shown here is derived from an EMBL/GenBank/DDBJ whole genome shotgun (WGS) entry which is preliminary data.</text>
</comment>
<feature type="compositionally biased region" description="Low complexity" evidence="1">
    <location>
        <begin position="85"/>
        <end position="96"/>
    </location>
</feature>
<sequence>MSPAVCSQHGAAAGVLSNAWRPGVLTSTGSTEPSYSRLTTATVTVETPCSSWTRGWQEEGRREERAEEGREGNGCSGTRRWPLEGTRPPGSGTTGPRTPPQTFEPEARGEPQDPDLRGRRHTTRY</sequence>
<evidence type="ECO:0000256" key="1">
    <source>
        <dbReference type="SAM" id="MobiDB-lite"/>
    </source>
</evidence>
<feature type="compositionally biased region" description="Polar residues" evidence="1">
    <location>
        <begin position="25"/>
        <end position="53"/>
    </location>
</feature>
<evidence type="ECO:0000313" key="3">
    <source>
        <dbReference type="Proteomes" id="UP000314294"/>
    </source>
</evidence>
<protein>
    <submittedName>
        <fullName evidence="2">Uncharacterized protein</fullName>
    </submittedName>
</protein>
<dbReference type="EMBL" id="SRLO01000321">
    <property type="protein sequence ID" value="TNN61129.1"/>
    <property type="molecule type" value="Genomic_DNA"/>
</dbReference>
<evidence type="ECO:0000313" key="2">
    <source>
        <dbReference type="EMBL" id="TNN61129.1"/>
    </source>
</evidence>
<keyword evidence="3" id="KW-1185">Reference proteome</keyword>
<name>A0A4Z2H5Q2_9TELE</name>
<feature type="compositionally biased region" description="Basic and acidic residues" evidence="1">
    <location>
        <begin position="105"/>
        <end position="117"/>
    </location>
</feature>
<accession>A0A4Z2H5Q2</accession>
<reference evidence="2 3" key="1">
    <citation type="submission" date="2019-03" db="EMBL/GenBank/DDBJ databases">
        <title>First draft genome of Liparis tanakae, snailfish: a comprehensive survey of snailfish specific genes.</title>
        <authorList>
            <person name="Kim W."/>
            <person name="Song I."/>
            <person name="Jeong J.-H."/>
            <person name="Kim D."/>
            <person name="Kim S."/>
            <person name="Ryu S."/>
            <person name="Song J.Y."/>
            <person name="Lee S.K."/>
        </authorList>
    </citation>
    <scope>NUCLEOTIDE SEQUENCE [LARGE SCALE GENOMIC DNA]</scope>
    <source>
        <tissue evidence="2">Muscle</tissue>
    </source>
</reference>
<organism evidence="2 3">
    <name type="scientific">Liparis tanakae</name>
    <name type="common">Tanaka's snailfish</name>
    <dbReference type="NCBI Taxonomy" id="230148"/>
    <lineage>
        <taxon>Eukaryota</taxon>
        <taxon>Metazoa</taxon>
        <taxon>Chordata</taxon>
        <taxon>Craniata</taxon>
        <taxon>Vertebrata</taxon>
        <taxon>Euteleostomi</taxon>
        <taxon>Actinopterygii</taxon>
        <taxon>Neopterygii</taxon>
        <taxon>Teleostei</taxon>
        <taxon>Neoteleostei</taxon>
        <taxon>Acanthomorphata</taxon>
        <taxon>Eupercaria</taxon>
        <taxon>Perciformes</taxon>
        <taxon>Cottioidei</taxon>
        <taxon>Cottales</taxon>
        <taxon>Liparidae</taxon>
        <taxon>Liparis</taxon>
    </lineage>
</organism>
<feature type="region of interest" description="Disordered" evidence="1">
    <location>
        <begin position="1"/>
        <end position="125"/>
    </location>
</feature>
<proteinExistence type="predicted"/>
<feature type="compositionally biased region" description="Basic and acidic residues" evidence="1">
    <location>
        <begin position="56"/>
        <end position="71"/>
    </location>
</feature>